<proteinExistence type="predicted"/>
<dbReference type="NCBIfam" id="TIGR01352">
    <property type="entry name" value="tonB_Cterm"/>
    <property type="match status" value="1"/>
</dbReference>
<keyword evidence="4" id="KW-0472">Membrane</keyword>
<dbReference type="Pfam" id="PF13103">
    <property type="entry name" value="TonB_2"/>
    <property type="match status" value="1"/>
</dbReference>
<evidence type="ECO:0000256" key="4">
    <source>
        <dbReference type="ARBA" id="ARBA00023136"/>
    </source>
</evidence>
<dbReference type="InterPro" id="IPR006260">
    <property type="entry name" value="TonB/TolA_C"/>
</dbReference>
<keyword evidence="2" id="KW-0812">Transmembrane</keyword>
<evidence type="ECO:0000256" key="3">
    <source>
        <dbReference type="ARBA" id="ARBA00022989"/>
    </source>
</evidence>
<evidence type="ECO:0000256" key="2">
    <source>
        <dbReference type="ARBA" id="ARBA00022692"/>
    </source>
</evidence>
<evidence type="ECO:0000313" key="6">
    <source>
        <dbReference type="Proteomes" id="UP000671845"/>
    </source>
</evidence>
<dbReference type="SUPFAM" id="SSF74653">
    <property type="entry name" value="TolA/TonB C-terminal domain"/>
    <property type="match status" value="1"/>
</dbReference>
<sequence>MRWPYVWDQQASFTLASITQSSGNADVDRSVLLAVEAAAPFPKIRQLPAGIQQDYRQFNLRFAPGDPG</sequence>
<dbReference type="EMBL" id="CP053383">
    <property type="protein sequence ID" value="QTP58230.1"/>
    <property type="molecule type" value="Genomic_DNA"/>
</dbReference>
<evidence type="ECO:0000256" key="1">
    <source>
        <dbReference type="ARBA" id="ARBA00004167"/>
    </source>
</evidence>
<dbReference type="Gene3D" id="3.30.1150.10">
    <property type="match status" value="1"/>
</dbReference>
<evidence type="ECO:0000313" key="5">
    <source>
        <dbReference type="EMBL" id="QTP58230.1"/>
    </source>
</evidence>
<accession>A0ABX7WEA3</accession>
<gene>
    <name evidence="5" type="ORF">HNO53_05590</name>
</gene>
<organism evidence="5 6">
    <name type="scientific">Halomonas sulfidivorans</name>
    <dbReference type="NCBI Taxonomy" id="2733488"/>
    <lineage>
        <taxon>Bacteria</taxon>
        <taxon>Pseudomonadati</taxon>
        <taxon>Pseudomonadota</taxon>
        <taxon>Gammaproteobacteria</taxon>
        <taxon>Oceanospirillales</taxon>
        <taxon>Halomonadaceae</taxon>
        <taxon>Halomonas</taxon>
    </lineage>
</organism>
<comment type="subcellular location">
    <subcellularLocation>
        <location evidence="1">Membrane</location>
        <topology evidence="1">Single-pass membrane protein</topology>
    </subcellularLocation>
</comment>
<name>A0ABX7WEA3_9GAMM</name>
<keyword evidence="3" id="KW-1133">Transmembrane helix</keyword>
<dbReference type="Proteomes" id="UP000671845">
    <property type="component" value="Chromosome"/>
</dbReference>
<dbReference type="RefSeq" id="WP_209476845.1">
    <property type="nucleotide sequence ID" value="NZ_CP053383.1"/>
</dbReference>
<protein>
    <submittedName>
        <fullName evidence="5">Cell envelope integrity protein TolA</fullName>
    </submittedName>
</protein>
<keyword evidence="6" id="KW-1185">Reference proteome</keyword>
<reference evidence="5 6" key="1">
    <citation type="journal article" date="2021" name="Front. Microbiol.">
        <title>Aerobic Denitrification and Heterotrophic Sulfur Oxidation in the Genus Halomonas Revealed by Six Novel Species Characterizations and Genome-Based Analysis.</title>
        <authorList>
            <person name="Wang L."/>
            <person name="Shao Z."/>
        </authorList>
    </citation>
    <scope>NUCLEOTIDE SEQUENCE [LARGE SCALE GENOMIC DNA]</scope>
    <source>
        <strain evidence="5 6">MCCC 1A13718</strain>
    </source>
</reference>